<sequence length="356" mass="37814">MAVEFWTMGRGTSGAGNSKFLDSASQAARAEEVGYDGIVYVDSQNLAGDCYVAMALAAQATSTIKLGTGVTNSFTRHPAVTASAIATVQVESGGRAYMGIGRGDSALAHLGRAPHSVAAFEDYLVRLQGYLRGEEVPFEAGGNIDSLRLADYSGSSRISWIARVQPKVPVDVAATGPRVIAAAARHADRISLNVGADVERIRWGMDVARAARVEAGLPPDTPFSAYISLVVHDDPEEAMRIGGGNVSLFARFSAMYGTVVGPASDGQRKVLKDIHSAYDMQQHGRGAGTQESAVTGEFARNFGIFGPPSHCADRLSELIDLGVDRFIFRGTPLEPDNPDSQAAERFVQEVVPLLRD</sequence>
<reference evidence="3" key="1">
    <citation type="journal article" date="2008" name="ISME J.">
        <title>Genomic patterns of recombination, clonal divergence and environment in marine microbial populations.</title>
        <authorList>
            <person name="Konstantinidis K.T."/>
            <person name="Delong E.F."/>
        </authorList>
    </citation>
    <scope>NUCLEOTIDE SEQUENCE</scope>
</reference>
<keyword evidence="3" id="KW-0503">Monooxygenase</keyword>
<evidence type="ECO:0000256" key="1">
    <source>
        <dbReference type="ARBA" id="ARBA00023002"/>
    </source>
</evidence>
<protein>
    <submittedName>
        <fullName evidence="3">Putative Luciferase-like monooxygenase</fullName>
    </submittedName>
</protein>
<evidence type="ECO:0000313" key="3">
    <source>
        <dbReference type="EMBL" id="ABZ06052.1"/>
    </source>
</evidence>
<name>B3T0E3_9ZZZZ</name>
<dbReference type="InterPro" id="IPR036661">
    <property type="entry name" value="Luciferase-like_sf"/>
</dbReference>
<feature type="domain" description="Luciferase-like" evidence="2">
    <location>
        <begin position="16"/>
        <end position="325"/>
    </location>
</feature>
<evidence type="ECO:0000259" key="2">
    <source>
        <dbReference type="Pfam" id="PF00296"/>
    </source>
</evidence>
<dbReference type="EMBL" id="EU016565">
    <property type="protein sequence ID" value="ABZ06052.1"/>
    <property type="molecule type" value="Genomic_DNA"/>
</dbReference>
<proteinExistence type="predicted"/>
<dbReference type="AlphaFoldDB" id="B3T0E3"/>
<dbReference type="GO" id="GO:0016705">
    <property type="term" value="F:oxidoreductase activity, acting on paired donors, with incorporation or reduction of molecular oxygen"/>
    <property type="evidence" value="ECO:0007669"/>
    <property type="project" value="InterPro"/>
</dbReference>
<dbReference type="PANTHER" id="PTHR43244">
    <property type="match status" value="1"/>
</dbReference>
<dbReference type="Gene3D" id="3.20.20.30">
    <property type="entry name" value="Luciferase-like domain"/>
    <property type="match status" value="1"/>
</dbReference>
<dbReference type="PANTHER" id="PTHR43244:SF1">
    <property type="entry name" value="5,10-METHYLENETETRAHYDROMETHANOPTERIN REDUCTASE"/>
    <property type="match status" value="1"/>
</dbReference>
<gene>
    <name evidence="3" type="ORF">ALOHA_HF4000005H07ctg1g20</name>
</gene>
<dbReference type="GO" id="GO:0004497">
    <property type="term" value="F:monooxygenase activity"/>
    <property type="evidence" value="ECO:0007669"/>
    <property type="project" value="UniProtKB-KW"/>
</dbReference>
<dbReference type="Pfam" id="PF00296">
    <property type="entry name" value="Bac_luciferase"/>
    <property type="match status" value="1"/>
</dbReference>
<dbReference type="SUPFAM" id="SSF51679">
    <property type="entry name" value="Bacterial luciferase-like"/>
    <property type="match status" value="1"/>
</dbReference>
<accession>B3T0E3</accession>
<organism evidence="3">
    <name type="scientific">uncultured marine microorganism HF4000_005H07</name>
    <dbReference type="NCBI Taxonomy" id="455506"/>
    <lineage>
        <taxon>unclassified sequences</taxon>
        <taxon>environmental samples</taxon>
    </lineage>
</organism>
<keyword evidence="1" id="KW-0560">Oxidoreductase</keyword>
<dbReference type="InterPro" id="IPR050564">
    <property type="entry name" value="F420-G6PD/mer"/>
</dbReference>
<dbReference type="InterPro" id="IPR011251">
    <property type="entry name" value="Luciferase-like_dom"/>
</dbReference>